<dbReference type="AlphaFoldDB" id="A0A4Y7JKC7"/>
<dbReference type="GO" id="GO:0030136">
    <property type="term" value="C:clathrin-coated vesicle"/>
    <property type="evidence" value="ECO:0007669"/>
    <property type="project" value="InterPro"/>
</dbReference>
<dbReference type="InterPro" id="IPR045192">
    <property type="entry name" value="AP180-like"/>
</dbReference>
<dbReference type="PANTHER" id="PTHR22951:SF32">
    <property type="entry name" value="OS06G0175500 PROTEIN"/>
    <property type="match status" value="1"/>
</dbReference>
<dbReference type="GO" id="GO:0005905">
    <property type="term" value="C:clathrin-coated pit"/>
    <property type="evidence" value="ECO:0007669"/>
    <property type="project" value="TreeGrafter"/>
</dbReference>
<evidence type="ECO:0000313" key="3">
    <source>
        <dbReference type="Proteomes" id="UP000316621"/>
    </source>
</evidence>
<accession>A0A4Y7JKC7</accession>
<evidence type="ECO:0000313" key="2">
    <source>
        <dbReference type="EMBL" id="RZC61554.1"/>
    </source>
</evidence>
<dbReference type="InterPro" id="IPR014712">
    <property type="entry name" value="ANTH_dom_sf"/>
</dbReference>
<dbReference type="GO" id="GO:0000149">
    <property type="term" value="F:SNARE binding"/>
    <property type="evidence" value="ECO:0007669"/>
    <property type="project" value="TreeGrafter"/>
</dbReference>
<dbReference type="Proteomes" id="UP000316621">
    <property type="component" value="Chromosome 5"/>
</dbReference>
<dbReference type="Pfam" id="PF07651">
    <property type="entry name" value="ANTH"/>
    <property type="match status" value="1"/>
</dbReference>
<dbReference type="Gramene" id="RZC61554">
    <property type="protein sequence ID" value="RZC61554"/>
    <property type="gene ID" value="C5167_023302"/>
</dbReference>
<reference evidence="2 3" key="1">
    <citation type="journal article" date="2018" name="Science">
        <title>The opium poppy genome and morphinan production.</title>
        <authorList>
            <person name="Guo L."/>
            <person name="Winzer T."/>
            <person name="Yang X."/>
            <person name="Li Y."/>
            <person name="Ning Z."/>
            <person name="He Z."/>
            <person name="Teodor R."/>
            <person name="Lu Y."/>
            <person name="Bowser T.A."/>
            <person name="Graham I.A."/>
            <person name="Ye K."/>
        </authorList>
    </citation>
    <scope>NUCLEOTIDE SEQUENCE [LARGE SCALE GENOMIC DNA]</scope>
    <source>
        <strain evidence="3">cv. HN1</strain>
        <tissue evidence="2">Leaves</tissue>
    </source>
</reference>
<dbReference type="STRING" id="3469.A0A4Y7JKC7"/>
<dbReference type="GO" id="GO:0048268">
    <property type="term" value="P:clathrin coat assembly"/>
    <property type="evidence" value="ECO:0007669"/>
    <property type="project" value="InterPro"/>
</dbReference>
<dbReference type="Gene3D" id="1.20.58.150">
    <property type="entry name" value="ANTH domain"/>
    <property type="match status" value="1"/>
</dbReference>
<organism evidence="2 3">
    <name type="scientific">Papaver somniferum</name>
    <name type="common">Opium poppy</name>
    <dbReference type="NCBI Taxonomy" id="3469"/>
    <lineage>
        <taxon>Eukaryota</taxon>
        <taxon>Viridiplantae</taxon>
        <taxon>Streptophyta</taxon>
        <taxon>Embryophyta</taxon>
        <taxon>Tracheophyta</taxon>
        <taxon>Spermatophyta</taxon>
        <taxon>Magnoliopsida</taxon>
        <taxon>Ranunculales</taxon>
        <taxon>Papaveraceae</taxon>
        <taxon>Papaveroideae</taxon>
        <taxon>Papaver</taxon>
    </lineage>
</organism>
<dbReference type="EMBL" id="CM010719">
    <property type="protein sequence ID" value="RZC61554.1"/>
    <property type="molecule type" value="Genomic_DNA"/>
</dbReference>
<gene>
    <name evidence="2" type="ORF">C5167_023302</name>
</gene>
<dbReference type="SUPFAM" id="SSF89009">
    <property type="entry name" value="GAT-like domain"/>
    <property type="match status" value="1"/>
</dbReference>
<dbReference type="GO" id="GO:0032050">
    <property type="term" value="F:clathrin heavy chain binding"/>
    <property type="evidence" value="ECO:0007669"/>
    <property type="project" value="TreeGrafter"/>
</dbReference>
<dbReference type="GO" id="GO:0005546">
    <property type="term" value="F:phosphatidylinositol-4,5-bisphosphate binding"/>
    <property type="evidence" value="ECO:0007669"/>
    <property type="project" value="TreeGrafter"/>
</dbReference>
<dbReference type="GO" id="GO:0006900">
    <property type="term" value="P:vesicle budding from membrane"/>
    <property type="evidence" value="ECO:0007669"/>
    <property type="project" value="TreeGrafter"/>
</dbReference>
<evidence type="ECO:0000259" key="1">
    <source>
        <dbReference type="Pfam" id="PF07651"/>
    </source>
</evidence>
<dbReference type="PANTHER" id="PTHR22951">
    <property type="entry name" value="CLATHRIN ASSEMBLY PROTEIN"/>
    <property type="match status" value="1"/>
</dbReference>
<name>A0A4Y7JKC7_PAPSO</name>
<dbReference type="GO" id="GO:0005545">
    <property type="term" value="F:1-phosphatidylinositol binding"/>
    <property type="evidence" value="ECO:0007669"/>
    <property type="project" value="InterPro"/>
</dbReference>
<sequence length="90" mass="10222">MFPCVKYDVETDPPFEQMPTASLWTPKVYVTFGCCLRRTRDMNTIDLLEHLPALQQLLFRVLGCQPQVAAVYNFVIQLALSMVAGESIKI</sequence>
<proteinExistence type="predicted"/>
<dbReference type="InterPro" id="IPR011417">
    <property type="entry name" value="ANTH_dom"/>
</dbReference>
<protein>
    <recommendedName>
        <fullName evidence="1">AP180 N-terminal homology (ANTH) domain-containing protein</fullName>
    </recommendedName>
</protein>
<keyword evidence="3" id="KW-1185">Reference proteome</keyword>
<feature type="domain" description="AP180 N-terminal homology (ANTH)" evidence="1">
    <location>
        <begin position="39"/>
        <end position="90"/>
    </location>
</feature>
<dbReference type="GO" id="GO:0072583">
    <property type="term" value="P:clathrin-dependent endocytosis"/>
    <property type="evidence" value="ECO:0007669"/>
    <property type="project" value="InterPro"/>
</dbReference>